<evidence type="ECO:0000313" key="5">
    <source>
        <dbReference type="Proteomes" id="UP000244496"/>
    </source>
</evidence>
<geneLocation type="plasmid" evidence="4">
    <name>unnamed1</name>
</geneLocation>
<name>A0A2S0URW4_9RHOB</name>
<comment type="subcellular location">
    <subcellularLocation>
        <location evidence="1">Membrane</location>
        <topology evidence="1">Single-pass membrane protein</topology>
    </subcellularLocation>
</comment>
<evidence type="ECO:0000256" key="2">
    <source>
        <dbReference type="ARBA" id="ARBA00022692"/>
    </source>
</evidence>
<dbReference type="Proteomes" id="UP000244496">
    <property type="component" value="Plasmid unnamed1"/>
</dbReference>
<evidence type="ECO:0000256" key="3">
    <source>
        <dbReference type="ARBA" id="ARBA00022989"/>
    </source>
</evidence>
<protein>
    <recommendedName>
        <fullName evidence="6">Glycosyl transferase family 2</fullName>
    </recommendedName>
</protein>
<dbReference type="GO" id="GO:0005737">
    <property type="term" value="C:cytoplasm"/>
    <property type="evidence" value="ECO:0007669"/>
    <property type="project" value="TreeGrafter"/>
</dbReference>
<evidence type="ECO:0000256" key="1">
    <source>
        <dbReference type="ARBA" id="ARBA00004167"/>
    </source>
</evidence>
<evidence type="ECO:0008006" key="6">
    <source>
        <dbReference type="Google" id="ProtNLM"/>
    </source>
</evidence>
<dbReference type="Pfam" id="PF13704">
    <property type="entry name" value="Glyco_tranf_2_4"/>
    <property type="match status" value="1"/>
</dbReference>
<evidence type="ECO:0000313" key="4">
    <source>
        <dbReference type="EMBL" id="AWB50533.1"/>
    </source>
</evidence>
<keyword evidence="5" id="KW-1185">Reference proteome</keyword>
<dbReference type="GO" id="GO:0016757">
    <property type="term" value="F:glycosyltransferase activity"/>
    <property type="evidence" value="ECO:0007669"/>
    <property type="project" value="TreeGrafter"/>
</dbReference>
<dbReference type="KEGG" id="geh:HYN69_18155"/>
<dbReference type="AlphaFoldDB" id="A0A2S0URW4"/>
<keyword evidence="4" id="KW-0614">Plasmid</keyword>
<dbReference type="PANTHER" id="PTHR21461">
    <property type="entry name" value="GLYCOSYLTRANSFERASE FAMILY 92 PROTEIN"/>
    <property type="match status" value="1"/>
</dbReference>
<proteinExistence type="predicted"/>
<keyword evidence="2" id="KW-0812">Transmembrane</keyword>
<dbReference type="PANTHER" id="PTHR21461:SF69">
    <property type="entry name" value="GLYCOSYLTRANSFERASE FAMILY 92 PROTEIN"/>
    <property type="match status" value="1"/>
</dbReference>
<gene>
    <name evidence="4" type="ORF">HYN69_18155</name>
</gene>
<accession>A0A2S0URW4</accession>
<organism evidence="4 5">
    <name type="scientific">Paragemmobacter aquarius</name>
    <dbReference type="NCBI Taxonomy" id="2169400"/>
    <lineage>
        <taxon>Bacteria</taxon>
        <taxon>Pseudomonadati</taxon>
        <taxon>Pseudomonadota</taxon>
        <taxon>Alphaproteobacteria</taxon>
        <taxon>Rhodobacterales</taxon>
        <taxon>Paracoccaceae</taxon>
        <taxon>Paragemmobacter</taxon>
    </lineage>
</organism>
<reference evidence="4 5" key="1">
    <citation type="submission" date="2018-04" db="EMBL/GenBank/DDBJ databases">
        <title>Genome sequencing of Gemmobacter.</title>
        <authorList>
            <person name="Yi H."/>
            <person name="Baek M.-G."/>
        </authorList>
    </citation>
    <scope>NUCLEOTIDE SEQUENCE [LARGE SCALE GENOMIC DNA]</scope>
    <source>
        <strain evidence="4 5">HYN0069</strain>
        <plasmid evidence="5">Plasmid unnamed1</plasmid>
    </source>
</reference>
<dbReference type="EMBL" id="CP028919">
    <property type="protein sequence ID" value="AWB50533.1"/>
    <property type="molecule type" value="Genomic_DNA"/>
</dbReference>
<sequence>MKTAAICTVKDEAPYILEWVAWHRLVGFDRIVIAQNSSTDGTVEILHALDGAGVIDFVENSALVNGKPPISYQRRAYEKAFNVYVKGQCDWAIAIDIDEFLLLRGGLTLGQLIACAGDEYDQIRLNWRHFTASGHTRFEDALTIERFQHAQQLEGLATKAGCVKTLFRVDAAVTLDAHSPKETVSGAFKAIDGSGQPYTPRYKPFMQVDPNLCRLAYLAHYRSRDLESFILKSIRGTPDFYPTEILDSQYWRKANSFPTVPTDELSSRSLAVRREIDVIDGLTKGAARSLHEAAVDARIKRIADIMQRDDYRLLATELDDSYSPL</sequence>
<dbReference type="GO" id="GO:0016020">
    <property type="term" value="C:membrane"/>
    <property type="evidence" value="ECO:0007669"/>
    <property type="project" value="UniProtKB-SubCell"/>
</dbReference>
<keyword evidence="3" id="KW-0472">Membrane</keyword>
<keyword evidence="3" id="KW-1133">Transmembrane helix</keyword>